<name>A0A645HPA6_9ZZZZ</name>
<organism evidence="1">
    <name type="scientific">bioreactor metagenome</name>
    <dbReference type="NCBI Taxonomy" id="1076179"/>
    <lineage>
        <taxon>unclassified sequences</taxon>
        <taxon>metagenomes</taxon>
        <taxon>ecological metagenomes</taxon>
    </lineage>
</organism>
<proteinExistence type="predicted"/>
<protein>
    <submittedName>
        <fullName evidence="1">Uncharacterized protein</fullName>
    </submittedName>
</protein>
<accession>A0A645HPA6</accession>
<sequence>MRKQQNVNIIERLFVQHHFFKYVFTDAVVRPAVFSMYAVNQYFFVFMLKHCSGIRNICQ</sequence>
<dbReference type="AlphaFoldDB" id="A0A645HPA6"/>
<gene>
    <name evidence="1" type="ORF">SDC9_188425</name>
</gene>
<comment type="caution">
    <text evidence="1">The sequence shown here is derived from an EMBL/GenBank/DDBJ whole genome shotgun (WGS) entry which is preliminary data.</text>
</comment>
<evidence type="ECO:0000313" key="1">
    <source>
        <dbReference type="EMBL" id="MPN40885.1"/>
    </source>
</evidence>
<reference evidence="1" key="1">
    <citation type="submission" date="2019-08" db="EMBL/GenBank/DDBJ databases">
        <authorList>
            <person name="Kucharzyk K."/>
            <person name="Murdoch R.W."/>
            <person name="Higgins S."/>
            <person name="Loffler F."/>
        </authorList>
    </citation>
    <scope>NUCLEOTIDE SEQUENCE</scope>
</reference>
<dbReference type="EMBL" id="VSSQ01097583">
    <property type="protein sequence ID" value="MPN40885.1"/>
    <property type="molecule type" value="Genomic_DNA"/>
</dbReference>